<sequence length="151" mass="16932">MLALRKQDKSAPACLVNILPCKVHHNGQVNASQRHWDPQSSEDGKEMAYFRGRKLIGRALNIPEGYKGVVVEKTDRCLLQPPSSSMADADEEEEEADVEAPEVKIVKESASFDKITVWDHEAQPLDDSPHIKGVQEWMAFAQSMHSYDDEA</sequence>
<accession>A0ABR3PBT5</accession>
<dbReference type="PANTHER" id="PTHR47204:SF1">
    <property type="entry name" value="RIBONUCLEASE H2 SUBUNIT C"/>
    <property type="match status" value="1"/>
</dbReference>
<feature type="region of interest" description="Disordered" evidence="1">
    <location>
        <begin position="80"/>
        <end position="101"/>
    </location>
</feature>
<gene>
    <name evidence="2" type="ORF">AAFC00_006939</name>
</gene>
<reference evidence="2 3" key="1">
    <citation type="submission" date="2024-07" db="EMBL/GenBank/DDBJ databases">
        <title>Draft sequence of the Neodothiora populina.</title>
        <authorList>
            <person name="Drown D.D."/>
            <person name="Schuette U.S."/>
            <person name="Buechlein A.B."/>
            <person name="Rusch D.R."/>
            <person name="Winton L.W."/>
            <person name="Adams G.A."/>
        </authorList>
    </citation>
    <scope>NUCLEOTIDE SEQUENCE [LARGE SCALE GENOMIC DNA]</scope>
    <source>
        <strain evidence="2 3">CPC 39397</strain>
    </source>
</reference>
<feature type="compositionally biased region" description="Acidic residues" evidence="1">
    <location>
        <begin position="88"/>
        <end position="100"/>
    </location>
</feature>
<dbReference type="Gene3D" id="2.40.128.680">
    <property type="match status" value="1"/>
</dbReference>
<dbReference type="PANTHER" id="PTHR47204">
    <property type="entry name" value="OS02G0168900 PROTEIN"/>
    <property type="match status" value="1"/>
</dbReference>
<evidence type="ECO:0000256" key="1">
    <source>
        <dbReference type="SAM" id="MobiDB-lite"/>
    </source>
</evidence>
<proteinExistence type="predicted"/>
<comment type="caution">
    <text evidence="2">The sequence shown here is derived from an EMBL/GenBank/DDBJ whole genome shotgun (WGS) entry which is preliminary data.</text>
</comment>
<dbReference type="CDD" id="cd09271">
    <property type="entry name" value="RNase_H2-C"/>
    <property type="match status" value="1"/>
</dbReference>
<dbReference type="EMBL" id="JBFMKM010000010">
    <property type="protein sequence ID" value="KAL1303571.1"/>
    <property type="molecule type" value="Genomic_DNA"/>
</dbReference>
<dbReference type="InterPro" id="IPR013924">
    <property type="entry name" value="RNase_H2_suC"/>
</dbReference>
<organism evidence="2 3">
    <name type="scientific">Neodothiora populina</name>
    <dbReference type="NCBI Taxonomy" id="2781224"/>
    <lineage>
        <taxon>Eukaryota</taxon>
        <taxon>Fungi</taxon>
        <taxon>Dikarya</taxon>
        <taxon>Ascomycota</taxon>
        <taxon>Pezizomycotina</taxon>
        <taxon>Dothideomycetes</taxon>
        <taxon>Dothideomycetidae</taxon>
        <taxon>Dothideales</taxon>
        <taxon>Dothioraceae</taxon>
        <taxon>Neodothiora</taxon>
    </lineage>
</organism>
<dbReference type="Proteomes" id="UP001562354">
    <property type="component" value="Unassembled WGS sequence"/>
</dbReference>
<protein>
    <submittedName>
        <fullName evidence="2">Uncharacterized protein</fullName>
    </submittedName>
</protein>
<dbReference type="GeneID" id="95980638"/>
<name>A0ABR3PBT5_9PEZI</name>
<evidence type="ECO:0000313" key="2">
    <source>
        <dbReference type="EMBL" id="KAL1303571.1"/>
    </source>
</evidence>
<evidence type="ECO:0000313" key="3">
    <source>
        <dbReference type="Proteomes" id="UP001562354"/>
    </source>
</evidence>
<dbReference type="Pfam" id="PF08615">
    <property type="entry name" value="RNase_H2_suC"/>
    <property type="match status" value="1"/>
</dbReference>
<keyword evidence="3" id="KW-1185">Reference proteome</keyword>
<dbReference type="RefSeq" id="XP_069199846.1">
    <property type="nucleotide sequence ID" value="XM_069346968.1"/>
</dbReference>